<sequence length="225" mass="25036">MQVNINVILEDLKMGKTSRTQDSLNKLNALLEARFNAGEKDYSIATIGRVSKAEGGVGTVSIRNKTGEHFRLLIDAWATKANTTMKKPPVPQSRLLDVPSDMDLLKRLDDPAMRAVFGQIIAEKNKLKAENRILKQSAEVVVDMRPNQIVHAEQVTQQDTIEVLPSLDGLLLRGDIEALEDAINEDQMARRGWTVSKYGAVKDEDGRPLFKNGFVLAIQKVLTQM</sequence>
<dbReference type="AlphaFoldDB" id="A0A368LFW6"/>
<dbReference type="Proteomes" id="UP000252479">
    <property type="component" value="Unassembled WGS sequence"/>
</dbReference>
<protein>
    <submittedName>
        <fullName evidence="1">Uncharacterized protein</fullName>
    </submittedName>
</protein>
<organism evidence="1 2">
    <name type="scientific">Vibrio casei</name>
    <dbReference type="NCBI Taxonomy" id="673372"/>
    <lineage>
        <taxon>Bacteria</taxon>
        <taxon>Pseudomonadati</taxon>
        <taxon>Pseudomonadota</taxon>
        <taxon>Gammaproteobacteria</taxon>
        <taxon>Vibrionales</taxon>
        <taxon>Vibrionaceae</taxon>
        <taxon>Vibrio</taxon>
    </lineage>
</organism>
<dbReference type="RefSeq" id="WP_086957889.1">
    <property type="nucleotide sequence ID" value="NZ_FUKS01000002.1"/>
</dbReference>
<evidence type="ECO:0000313" key="1">
    <source>
        <dbReference type="EMBL" id="RCS68652.1"/>
    </source>
</evidence>
<proteinExistence type="predicted"/>
<dbReference type="GeneID" id="303190661"/>
<comment type="caution">
    <text evidence="1">The sequence shown here is derived from an EMBL/GenBank/DDBJ whole genome shotgun (WGS) entry which is preliminary data.</text>
</comment>
<dbReference type="InterPro" id="IPR048061">
    <property type="entry name" value="GmtX-like"/>
</dbReference>
<name>A0A368LFW6_9VIBR</name>
<gene>
    <name evidence="1" type="ORF">CIK83_17200</name>
</gene>
<reference evidence="1 2" key="1">
    <citation type="journal article" date="2017" name="Elife">
        <title>Extensive horizontal gene transfer in cheese-associated bacteria.</title>
        <authorList>
            <person name="Bonham K.S."/>
            <person name="Wolfe B.E."/>
            <person name="Dutton R.J."/>
        </authorList>
    </citation>
    <scope>NUCLEOTIDE SEQUENCE [LARGE SCALE GENOMIC DNA]</scope>
    <source>
        <strain evidence="1 2">JB196</strain>
    </source>
</reference>
<evidence type="ECO:0000313" key="2">
    <source>
        <dbReference type="Proteomes" id="UP000252479"/>
    </source>
</evidence>
<keyword evidence="2" id="KW-1185">Reference proteome</keyword>
<dbReference type="NCBIfam" id="NF040692">
    <property type="entry name" value="recomb_assoc"/>
    <property type="match status" value="1"/>
</dbReference>
<dbReference type="EMBL" id="QPGL01000004">
    <property type="protein sequence ID" value="RCS68652.1"/>
    <property type="molecule type" value="Genomic_DNA"/>
</dbReference>
<accession>A0A368LFW6</accession>